<evidence type="ECO:0000256" key="3">
    <source>
        <dbReference type="ARBA" id="ARBA00022748"/>
    </source>
</evidence>
<feature type="domain" description="Cytochrome c-type biogenesis protein H TPR" evidence="7">
    <location>
        <begin position="118"/>
        <end position="275"/>
    </location>
</feature>
<dbReference type="AlphaFoldDB" id="A0A3R9L379"/>
<feature type="transmembrane region" description="Helical" evidence="5">
    <location>
        <begin position="92"/>
        <end position="111"/>
    </location>
</feature>
<dbReference type="NCBIfam" id="TIGR03142">
    <property type="entry name" value="cytochro_ccmI"/>
    <property type="match status" value="1"/>
</dbReference>
<keyword evidence="3" id="KW-0201">Cytochrome c-type biogenesis</keyword>
<dbReference type="GO" id="GO:0017004">
    <property type="term" value="P:cytochrome complex assembly"/>
    <property type="evidence" value="ECO:0007669"/>
    <property type="project" value="UniProtKB-KW"/>
</dbReference>
<keyword evidence="5" id="KW-1133">Transmembrane helix</keyword>
<dbReference type="PANTHER" id="PTHR47870">
    <property type="entry name" value="CYTOCHROME C-TYPE BIOGENESIS PROTEIN CCMH"/>
    <property type="match status" value="1"/>
</dbReference>
<dbReference type="GO" id="GO:0030313">
    <property type="term" value="C:cell envelope"/>
    <property type="evidence" value="ECO:0007669"/>
    <property type="project" value="UniProtKB-SubCell"/>
</dbReference>
<evidence type="ECO:0000256" key="2">
    <source>
        <dbReference type="ARBA" id="ARBA00022737"/>
    </source>
</evidence>
<dbReference type="InterPro" id="IPR051263">
    <property type="entry name" value="C-type_cytochrome_biogenesis"/>
</dbReference>
<dbReference type="SUPFAM" id="SSF48452">
    <property type="entry name" value="TPR-like"/>
    <property type="match status" value="1"/>
</dbReference>
<feature type="transmembrane region" description="Helical" evidence="5">
    <location>
        <begin position="6"/>
        <end position="24"/>
    </location>
</feature>
<dbReference type="Proteomes" id="UP000269041">
    <property type="component" value="Unassembled WGS sequence"/>
</dbReference>
<gene>
    <name evidence="8" type="primary">ccmI</name>
    <name evidence="8" type="ORF">EJA03_05915</name>
</gene>
<dbReference type="Pfam" id="PF23892">
    <property type="entry name" value="Ig_CycH"/>
    <property type="match status" value="1"/>
</dbReference>
<evidence type="ECO:0000259" key="7">
    <source>
        <dbReference type="Pfam" id="PF23914"/>
    </source>
</evidence>
<keyword evidence="9" id="KW-1185">Reference proteome</keyword>
<keyword evidence="5" id="KW-0812">Transmembrane</keyword>
<keyword evidence="2" id="KW-0677">Repeat</keyword>
<protein>
    <submittedName>
        <fullName evidence="8">C-type cytochrome biogenesis protein CcmI</fullName>
    </submittedName>
</protein>
<feature type="domain" description="Cytochrome c-type biogenesis protein H Ig-like" evidence="6">
    <location>
        <begin position="299"/>
        <end position="402"/>
    </location>
</feature>
<dbReference type="OrthoDB" id="9776053at2"/>
<comment type="caution">
    <text evidence="8">The sequence shown here is derived from an EMBL/GenBank/DDBJ whole genome shotgun (WGS) entry which is preliminary data.</text>
</comment>
<comment type="subcellular location">
    <subcellularLocation>
        <location evidence="1">Cell envelope</location>
    </subcellularLocation>
</comment>
<dbReference type="Gene3D" id="1.25.40.10">
    <property type="entry name" value="Tetratricopeptide repeat domain"/>
    <property type="match status" value="1"/>
</dbReference>
<evidence type="ECO:0000256" key="1">
    <source>
        <dbReference type="ARBA" id="ARBA00004196"/>
    </source>
</evidence>
<keyword evidence="5" id="KW-0472">Membrane</keyword>
<sequence length="406" mass="45155">MTLFWIVSAILILLSIVLIGIPIIRKKANNDDLLRDELNKALYQDRLSELAEETQGGIVANQQELVDDLKQSLLDDVPHQQRANPQSSISPLAILLPSVVFVVVLSYALYFKFGAWSQVEQWQQVSANLPALSKKLITPEGGALSDDEMRDLTLALRTRLHYHPDDSTGWLLLGRIALADRNVTTAIGAMKKAYMLKPDDDDIKLGYAQALMLSQDELDQTTARRVLGDLVQNDHVDLRVFSLLAFDAYEREDYTGAVRYWRVMQRMIGPADSRYEMLSRSIDNAQQQLGGDENSGKSVSVSISLSDKVKVDKKSALIVSVHTADGSPMPVAAARYPLGSFPRTVVLDDTNSMLQNRKLSSLESLMVRVRLDKDGNVATKQGDWFGESEAVKMGQSVSVTIDKIYQ</sequence>
<evidence type="ECO:0000256" key="4">
    <source>
        <dbReference type="ARBA" id="ARBA00022803"/>
    </source>
</evidence>
<evidence type="ECO:0000256" key="5">
    <source>
        <dbReference type="SAM" id="Phobius"/>
    </source>
</evidence>
<reference evidence="8 9" key="1">
    <citation type="submission" date="2018-12" db="EMBL/GenBank/DDBJ databases">
        <title>Genomic taxonomy of the Vibrionaceae family.</title>
        <authorList>
            <person name="Gomez-Gil B."/>
            <person name="Enciso-Ibarra K."/>
        </authorList>
    </citation>
    <scope>NUCLEOTIDE SEQUENCE [LARGE SCALE GENOMIC DNA]</scope>
    <source>
        <strain evidence="8 9">CAIM 594</strain>
    </source>
</reference>
<dbReference type="GO" id="GO:0005886">
    <property type="term" value="C:plasma membrane"/>
    <property type="evidence" value="ECO:0007669"/>
    <property type="project" value="TreeGrafter"/>
</dbReference>
<evidence type="ECO:0000313" key="9">
    <source>
        <dbReference type="Proteomes" id="UP000269041"/>
    </source>
</evidence>
<dbReference type="PANTHER" id="PTHR47870:SF1">
    <property type="entry name" value="CYTOCHROME C-TYPE BIOGENESIS PROTEIN CCMH"/>
    <property type="match status" value="1"/>
</dbReference>
<dbReference type="RefSeq" id="WP_125320318.1">
    <property type="nucleotide sequence ID" value="NZ_AP024889.1"/>
</dbReference>
<evidence type="ECO:0000313" key="8">
    <source>
        <dbReference type="EMBL" id="RSD31990.1"/>
    </source>
</evidence>
<keyword evidence="4" id="KW-0802">TPR repeat</keyword>
<organism evidence="8 9">
    <name type="scientific">Vibrio pectenicida</name>
    <dbReference type="NCBI Taxonomy" id="62763"/>
    <lineage>
        <taxon>Bacteria</taxon>
        <taxon>Pseudomonadati</taxon>
        <taxon>Pseudomonadota</taxon>
        <taxon>Gammaproteobacteria</taxon>
        <taxon>Vibrionales</taxon>
        <taxon>Vibrionaceae</taxon>
        <taxon>Vibrio</taxon>
    </lineage>
</organism>
<dbReference type="EMBL" id="RSFA01000018">
    <property type="protein sequence ID" value="RSD31990.1"/>
    <property type="molecule type" value="Genomic_DNA"/>
</dbReference>
<dbReference type="InterPro" id="IPR056413">
    <property type="entry name" value="TPR_CcmH_CycH"/>
</dbReference>
<dbReference type="InterPro" id="IPR017560">
    <property type="entry name" value="Cyt_c_biogenesis_CcmI"/>
</dbReference>
<dbReference type="InterPro" id="IPR056412">
    <property type="entry name" value="Ig_CycH"/>
</dbReference>
<name>A0A3R9L379_9VIBR</name>
<dbReference type="Pfam" id="PF23914">
    <property type="entry name" value="TPR_CcmH_CycH"/>
    <property type="match status" value="1"/>
</dbReference>
<proteinExistence type="predicted"/>
<accession>A0A3R9L379</accession>
<evidence type="ECO:0000259" key="6">
    <source>
        <dbReference type="Pfam" id="PF23892"/>
    </source>
</evidence>
<dbReference type="InterPro" id="IPR011990">
    <property type="entry name" value="TPR-like_helical_dom_sf"/>
</dbReference>